<accession>A0A5C5XCY9</accession>
<dbReference type="InterPro" id="IPR050789">
    <property type="entry name" value="Diverse_Enzym_Activities"/>
</dbReference>
<organism evidence="2 3">
    <name type="scientific">Rubinisphaera italica</name>
    <dbReference type="NCBI Taxonomy" id="2527969"/>
    <lineage>
        <taxon>Bacteria</taxon>
        <taxon>Pseudomonadati</taxon>
        <taxon>Planctomycetota</taxon>
        <taxon>Planctomycetia</taxon>
        <taxon>Planctomycetales</taxon>
        <taxon>Planctomycetaceae</taxon>
        <taxon>Rubinisphaera</taxon>
    </lineage>
</organism>
<proteinExistence type="predicted"/>
<evidence type="ECO:0000313" key="2">
    <source>
        <dbReference type="EMBL" id="TWT61027.1"/>
    </source>
</evidence>
<dbReference type="InterPro" id="IPR001466">
    <property type="entry name" value="Beta-lactam-related"/>
</dbReference>
<sequence length="360" mass="39991">MFNRFQQVVEEGIAKNLHYGVQLSVSVEDQIFDEAFGTIDQNIPLQAEDSLCWLSAAKPITAVGILILQEHNSLSIDETLGEILPQFQNSQHASIPLRNLLTHSSSLREVSVHWPEASWPEILETIANSQPVENWSEDKSAAYLPSTSWFLLGSVIEQRSGQSYVDFIQQEILNPAGMQQTRCIADSSHASSAHEVLLYDRVKGQLELSPYLERMKALSPSPGSSFRGPAADLRLFFDMLRSEGKGEFGQVISQASIDQMVLRHRKGRVDQTLQHIVDYGLGVILDSNEYGPQTVPYGFGTQCSTKTFGHGGSQCAIAFADPVRQRSVVIVANGRPGEGQHQRRFRQLLEALELDLKSID</sequence>
<dbReference type="EMBL" id="SJPG01000001">
    <property type="protein sequence ID" value="TWT61027.1"/>
    <property type="molecule type" value="Genomic_DNA"/>
</dbReference>
<reference evidence="2 3" key="1">
    <citation type="submission" date="2019-02" db="EMBL/GenBank/DDBJ databases">
        <title>Deep-cultivation of Planctomycetes and their phenomic and genomic characterization uncovers novel biology.</title>
        <authorList>
            <person name="Wiegand S."/>
            <person name="Jogler M."/>
            <person name="Boedeker C."/>
            <person name="Pinto D."/>
            <person name="Vollmers J."/>
            <person name="Rivas-Marin E."/>
            <person name="Kohn T."/>
            <person name="Peeters S.H."/>
            <person name="Heuer A."/>
            <person name="Rast P."/>
            <person name="Oberbeckmann S."/>
            <person name="Bunk B."/>
            <person name="Jeske O."/>
            <person name="Meyerdierks A."/>
            <person name="Storesund J.E."/>
            <person name="Kallscheuer N."/>
            <person name="Luecker S."/>
            <person name="Lage O.M."/>
            <person name="Pohl T."/>
            <person name="Merkel B.J."/>
            <person name="Hornburger P."/>
            <person name="Mueller R.-W."/>
            <person name="Bruemmer F."/>
            <person name="Labrenz M."/>
            <person name="Spormann A.M."/>
            <person name="Op Den Camp H."/>
            <person name="Overmann J."/>
            <person name="Amann R."/>
            <person name="Jetten M.S.M."/>
            <person name="Mascher T."/>
            <person name="Medema M.H."/>
            <person name="Devos D.P."/>
            <person name="Kaster A.-K."/>
            <person name="Ovreas L."/>
            <person name="Rohde M."/>
            <person name="Galperin M.Y."/>
            <person name="Jogler C."/>
        </authorList>
    </citation>
    <scope>NUCLEOTIDE SEQUENCE [LARGE SCALE GENOMIC DNA]</scope>
    <source>
        <strain evidence="2 3">Pan54</strain>
    </source>
</reference>
<gene>
    <name evidence="2" type="primary">pbpE_1</name>
    <name evidence="2" type="ORF">Pan54_17600</name>
</gene>
<name>A0A5C5XCY9_9PLAN</name>
<dbReference type="Proteomes" id="UP000316095">
    <property type="component" value="Unassembled WGS sequence"/>
</dbReference>
<dbReference type="RefSeq" id="WP_146503064.1">
    <property type="nucleotide sequence ID" value="NZ_SJPG01000001.1"/>
</dbReference>
<keyword evidence="3" id="KW-1185">Reference proteome</keyword>
<evidence type="ECO:0000259" key="1">
    <source>
        <dbReference type="Pfam" id="PF00144"/>
    </source>
</evidence>
<evidence type="ECO:0000313" key="3">
    <source>
        <dbReference type="Proteomes" id="UP000316095"/>
    </source>
</evidence>
<dbReference type="InterPro" id="IPR012338">
    <property type="entry name" value="Beta-lactam/transpept-like"/>
</dbReference>
<dbReference type="Gene3D" id="3.40.710.10">
    <property type="entry name" value="DD-peptidase/beta-lactamase superfamily"/>
    <property type="match status" value="1"/>
</dbReference>
<comment type="caution">
    <text evidence="2">The sequence shown here is derived from an EMBL/GenBank/DDBJ whole genome shotgun (WGS) entry which is preliminary data.</text>
</comment>
<dbReference type="OrthoDB" id="9770183at2"/>
<dbReference type="AlphaFoldDB" id="A0A5C5XCY9"/>
<dbReference type="PANTHER" id="PTHR43283">
    <property type="entry name" value="BETA-LACTAMASE-RELATED"/>
    <property type="match status" value="1"/>
</dbReference>
<dbReference type="SUPFAM" id="SSF56601">
    <property type="entry name" value="beta-lactamase/transpeptidase-like"/>
    <property type="match status" value="1"/>
</dbReference>
<dbReference type="Pfam" id="PF00144">
    <property type="entry name" value="Beta-lactamase"/>
    <property type="match status" value="1"/>
</dbReference>
<protein>
    <submittedName>
        <fullName evidence="2">Penicillin-binding protein 4</fullName>
    </submittedName>
</protein>
<dbReference type="PANTHER" id="PTHR43283:SF3">
    <property type="entry name" value="BETA-LACTAMASE FAMILY PROTEIN (AFU_ORTHOLOGUE AFUA_5G07500)"/>
    <property type="match status" value="1"/>
</dbReference>
<feature type="domain" description="Beta-lactamase-related" evidence="1">
    <location>
        <begin position="5"/>
        <end position="352"/>
    </location>
</feature>